<dbReference type="SUPFAM" id="SSF58010">
    <property type="entry name" value="Fibrinogen coiled-coil and central regions"/>
    <property type="match status" value="1"/>
</dbReference>
<dbReference type="GO" id="GO:0070527">
    <property type="term" value="P:platelet aggregation"/>
    <property type="evidence" value="ECO:0007669"/>
    <property type="project" value="TreeGrafter"/>
</dbReference>
<dbReference type="EMBL" id="CADEAL010004088">
    <property type="protein sequence ID" value="CAB1451411.1"/>
    <property type="molecule type" value="Genomic_DNA"/>
</dbReference>
<evidence type="ECO:0000313" key="11">
    <source>
        <dbReference type="EMBL" id="CAB1451411.1"/>
    </source>
</evidence>
<feature type="compositionally biased region" description="Basic residues" evidence="9">
    <location>
        <begin position="13"/>
        <end position="22"/>
    </location>
</feature>
<dbReference type="SMART" id="SM01212">
    <property type="entry name" value="Fib_alpha"/>
    <property type="match status" value="1"/>
</dbReference>
<accession>A0A9N7Z5V5</accession>
<keyword evidence="6" id="KW-0094">Blood coagulation</keyword>
<evidence type="ECO:0000313" key="12">
    <source>
        <dbReference type="Proteomes" id="UP001153269"/>
    </source>
</evidence>
<keyword evidence="3" id="KW-0356">Hemostasis</keyword>
<keyword evidence="2" id="KW-0964">Secreted</keyword>
<organism evidence="11 12">
    <name type="scientific">Pleuronectes platessa</name>
    <name type="common">European plaice</name>
    <dbReference type="NCBI Taxonomy" id="8262"/>
    <lineage>
        <taxon>Eukaryota</taxon>
        <taxon>Metazoa</taxon>
        <taxon>Chordata</taxon>
        <taxon>Craniata</taxon>
        <taxon>Vertebrata</taxon>
        <taxon>Euteleostomi</taxon>
        <taxon>Actinopterygii</taxon>
        <taxon>Neopterygii</taxon>
        <taxon>Teleostei</taxon>
        <taxon>Neoteleostei</taxon>
        <taxon>Acanthomorphata</taxon>
        <taxon>Carangaria</taxon>
        <taxon>Pleuronectiformes</taxon>
        <taxon>Pleuronectoidei</taxon>
        <taxon>Pleuronectidae</taxon>
        <taxon>Pleuronectes</taxon>
    </lineage>
</organism>
<comment type="subcellular location">
    <subcellularLocation>
        <location evidence="1">Secreted</location>
    </subcellularLocation>
</comment>
<reference evidence="11" key="1">
    <citation type="submission" date="2020-03" db="EMBL/GenBank/DDBJ databases">
        <authorList>
            <person name="Weist P."/>
        </authorList>
    </citation>
    <scope>NUCLEOTIDE SEQUENCE</scope>
</reference>
<dbReference type="GO" id="GO:0005102">
    <property type="term" value="F:signaling receptor binding"/>
    <property type="evidence" value="ECO:0007669"/>
    <property type="project" value="InterPro"/>
</dbReference>
<dbReference type="GO" id="GO:0030674">
    <property type="term" value="F:protein-macromolecule adaptor activity"/>
    <property type="evidence" value="ECO:0007669"/>
    <property type="project" value="TreeGrafter"/>
</dbReference>
<name>A0A9N7Z5V5_PLEPL</name>
<evidence type="ECO:0000256" key="9">
    <source>
        <dbReference type="SAM" id="MobiDB-lite"/>
    </source>
</evidence>
<evidence type="ECO:0000259" key="10">
    <source>
        <dbReference type="SMART" id="SM01212"/>
    </source>
</evidence>
<evidence type="ECO:0000256" key="8">
    <source>
        <dbReference type="ARBA" id="ARBA00025974"/>
    </source>
</evidence>
<feature type="region of interest" description="Disordered" evidence="9">
    <location>
        <begin position="1"/>
        <end position="22"/>
    </location>
</feature>
<keyword evidence="5" id="KW-0175">Coiled coil</keyword>
<dbReference type="AlphaFoldDB" id="A0A9N7Z5V5"/>
<dbReference type="GO" id="GO:0034116">
    <property type="term" value="P:positive regulation of heterotypic cell-cell adhesion"/>
    <property type="evidence" value="ECO:0007669"/>
    <property type="project" value="TreeGrafter"/>
</dbReference>
<keyword evidence="4" id="KW-0732">Signal</keyword>
<dbReference type="InterPro" id="IPR012290">
    <property type="entry name" value="Fibrinogen_a/b/g_coil_dom"/>
</dbReference>
<feature type="compositionally biased region" description="Basic and acidic residues" evidence="9">
    <location>
        <begin position="1"/>
        <end position="12"/>
    </location>
</feature>
<dbReference type="PANTHER" id="PTHR47221">
    <property type="entry name" value="FIBRINOGEN ALPHA CHAIN"/>
    <property type="match status" value="1"/>
</dbReference>
<feature type="domain" description="Fibrinogen alpha/beta/gamma chain coiled coil" evidence="10">
    <location>
        <begin position="27"/>
        <end position="171"/>
    </location>
</feature>
<evidence type="ECO:0000256" key="4">
    <source>
        <dbReference type="ARBA" id="ARBA00022729"/>
    </source>
</evidence>
<comment type="caution">
    <text evidence="11">The sequence shown here is derived from an EMBL/GenBank/DDBJ whole genome shotgun (WGS) entry which is preliminary data.</text>
</comment>
<evidence type="ECO:0000256" key="6">
    <source>
        <dbReference type="ARBA" id="ARBA00023084"/>
    </source>
</evidence>
<evidence type="ECO:0000256" key="2">
    <source>
        <dbReference type="ARBA" id="ARBA00022525"/>
    </source>
</evidence>
<dbReference type="GO" id="GO:0042730">
    <property type="term" value="P:fibrinolysis"/>
    <property type="evidence" value="ECO:0007669"/>
    <property type="project" value="TreeGrafter"/>
</dbReference>
<dbReference type="GO" id="GO:0051258">
    <property type="term" value="P:protein polymerization"/>
    <property type="evidence" value="ECO:0007669"/>
    <property type="project" value="InterPro"/>
</dbReference>
<comment type="subunit">
    <text evidence="8">Heterohexamer; disulfide linked. Contains 2 sets of 3 non-identical chains (alpha, beta and gamma). The 2 heterotrimers are in head to head conformation with the N-termini in a small central domain.</text>
</comment>
<keyword evidence="12" id="KW-1185">Reference proteome</keyword>
<gene>
    <name evidence="11" type="ORF">PLEPLA_LOCUS39105</name>
</gene>
<dbReference type="PANTHER" id="PTHR47221:SF6">
    <property type="entry name" value="FIBRINOGEN ALPHA CHAIN"/>
    <property type="match status" value="1"/>
</dbReference>
<proteinExistence type="predicted"/>
<dbReference type="Gene3D" id="1.20.5.50">
    <property type="match status" value="1"/>
</dbReference>
<dbReference type="InterPro" id="IPR037579">
    <property type="entry name" value="FIB_ANG-like"/>
</dbReference>
<protein>
    <recommendedName>
        <fullName evidence="10">Fibrinogen alpha/beta/gamma chain coiled coil domain-containing protein</fullName>
    </recommendedName>
</protein>
<dbReference type="GO" id="GO:0005201">
    <property type="term" value="F:extracellular matrix structural constituent"/>
    <property type="evidence" value="ECO:0007669"/>
    <property type="project" value="TreeGrafter"/>
</dbReference>
<dbReference type="Proteomes" id="UP001153269">
    <property type="component" value="Unassembled WGS sequence"/>
</dbReference>
<evidence type="ECO:0000256" key="1">
    <source>
        <dbReference type="ARBA" id="ARBA00004613"/>
    </source>
</evidence>
<sequence length="258" mass="29932">MRLKQQKQDGRQRVRRTQRNRRRRCRAESDVPLCSDDDWVSKCPSGCRLQGLISQRQRDVERKLWKVCKTVKLYEEAAETSMTAMTQIYNSNRRVIVNTYISELKFVDGSEELSRTLTSLRRRSSSLSQRLKELRSAVRKQVEDLYRAEVDIDMTLRTCHGSCRSALPFTVDHPSYQTLETDMDQTNKAVHQRTRAVTPPEDTAHVSIKTIDMSPAPSLEYRSIPAVQRELLTQFEDIGQNELGLEELLDSVEVLEHF</sequence>
<dbReference type="GO" id="GO:0072377">
    <property type="term" value="P:blood coagulation, common pathway"/>
    <property type="evidence" value="ECO:0007669"/>
    <property type="project" value="TreeGrafter"/>
</dbReference>
<dbReference type="Pfam" id="PF08702">
    <property type="entry name" value="Fib_alpha"/>
    <property type="match status" value="1"/>
</dbReference>
<evidence type="ECO:0000256" key="3">
    <source>
        <dbReference type="ARBA" id="ARBA00022696"/>
    </source>
</evidence>
<evidence type="ECO:0000256" key="7">
    <source>
        <dbReference type="ARBA" id="ARBA00023157"/>
    </source>
</evidence>
<keyword evidence="7" id="KW-1015">Disulfide bond</keyword>
<evidence type="ECO:0000256" key="5">
    <source>
        <dbReference type="ARBA" id="ARBA00023054"/>
    </source>
</evidence>
<dbReference type="GO" id="GO:0005577">
    <property type="term" value="C:fibrinogen complex"/>
    <property type="evidence" value="ECO:0007669"/>
    <property type="project" value="InterPro"/>
</dbReference>